<feature type="domain" description="P2X purinoreceptor 7 intracellular" evidence="1">
    <location>
        <begin position="44"/>
        <end position="193"/>
    </location>
</feature>
<evidence type="ECO:0000259" key="1">
    <source>
        <dbReference type="Pfam" id="PF20478"/>
    </source>
</evidence>
<gene>
    <name evidence="2" type="ORF">PECUL_23A009216</name>
</gene>
<name>A0AAD1RXY5_PELCU</name>
<protein>
    <recommendedName>
        <fullName evidence="1">P2X purinoreceptor 7 intracellular domain-containing protein</fullName>
    </recommendedName>
</protein>
<dbReference type="AlphaFoldDB" id="A0AAD1RXY5"/>
<dbReference type="PANTHER" id="PTHR36981">
    <property type="entry name" value="ZGC:195170"/>
    <property type="match status" value="1"/>
</dbReference>
<keyword evidence="3" id="KW-1185">Reference proteome</keyword>
<organism evidence="2 3">
    <name type="scientific">Pelobates cultripes</name>
    <name type="common">Western spadefoot toad</name>
    <dbReference type="NCBI Taxonomy" id="61616"/>
    <lineage>
        <taxon>Eukaryota</taxon>
        <taxon>Metazoa</taxon>
        <taxon>Chordata</taxon>
        <taxon>Craniata</taxon>
        <taxon>Vertebrata</taxon>
        <taxon>Euteleostomi</taxon>
        <taxon>Amphibia</taxon>
        <taxon>Batrachia</taxon>
        <taxon>Anura</taxon>
        <taxon>Pelobatoidea</taxon>
        <taxon>Pelobatidae</taxon>
        <taxon>Pelobates</taxon>
    </lineage>
</organism>
<reference evidence="2" key="1">
    <citation type="submission" date="2022-03" db="EMBL/GenBank/DDBJ databases">
        <authorList>
            <person name="Alioto T."/>
            <person name="Alioto T."/>
            <person name="Gomez Garrido J."/>
        </authorList>
    </citation>
    <scope>NUCLEOTIDE SEQUENCE</scope>
</reference>
<evidence type="ECO:0000313" key="2">
    <source>
        <dbReference type="EMBL" id="CAH2283761.1"/>
    </source>
</evidence>
<dbReference type="EMBL" id="OW240915">
    <property type="protein sequence ID" value="CAH2283761.1"/>
    <property type="molecule type" value="Genomic_DNA"/>
</dbReference>
<dbReference type="Pfam" id="PF20478">
    <property type="entry name" value="P2RX7_C"/>
    <property type="match status" value="1"/>
</dbReference>
<dbReference type="PANTHER" id="PTHR36981:SF9">
    <property type="entry name" value="NANOR-RELATED"/>
    <property type="match status" value="1"/>
</dbReference>
<dbReference type="Proteomes" id="UP001295444">
    <property type="component" value="Chromosome 04"/>
</dbReference>
<evidence type="ECO:0000313" key="3">
    <source>
        <dbReference type="Proteomes" id="UP001295444"/>
    </source>
</evidence>
<sequence>MASGNSSVSTDPNDADIQRMLSEYFEDRHRHAVDPDILNSMDWDPPAQQVINDENRQASPTRVGTSEWCLCGNCMPMQSEEESLCCREIENIVDMLNEQQNCICNLPYLREQLSSREHVLSLYRYGLSYVKSARFRSPEQMQESDYRKTAYRSFTMWVYGYLGPKRRRPIPSCTVKLIRSHFPAPDAIYMGFRYADDDPIAVELV</sequence>
<proteinExistence type="predicted"/>
<accession>A0AAD1RXY5</accession>
<dbReference type="InterPro" id="IPR046815">
    <property type="entry name" value="P2RX7_C"/>
</dbReference>